<dbReference type="GeneID" id="79949282"/>
<dbReference type="RefSeq" id="WP_278100165.1">
    <property type="nucleotide sequence ID" value="NZ_CP091092.1"/>
</dbReference>
<name>A0AAF0FSX1_9EURY</name>
<dbReference type="InterPro" id="IPR050902">
    <property type="entry name" value="ABC_Transporter_SBP"/>
</dbReference>
<dbReference type="PANTHER" id="PTHR30535">
    <property type="entry name" value="VITAMIN B12-BINDING PROTEIN"/>
    <property type="match status" value="1"/>
</dbReference>
<dbReference type="SUPFAM" id="SSF53807">
    <property type="entry name" value="Helical backbone' metal receptor"/>
    <property type="match status" value="1"/>
</dbReference>
<reference evidence="2" key="1">
    <citation type="submission" date="2022-01" db="EMBL/GenBank/DDBJ databases">
        <title>Complete genome of Methanomicrobium antiquum DSM 21220.</title>
        <authorList>
            <person name="Chen S.-C."/>
            <person name="You Y.-T."/>
            <person name="Zhou Y.-Z."/>
            <person name="Lai M.-C."/>
        </authorList>
    </citation>
    <scope>NUCLEOTIDE SEQUENCE</scope>
    <source>
        <strain evidence="2">DSM 21220</strain>
    </source>
</reference>
<dbReference type="EMBL" id="CP091092">
    <property type="protein sequence ID" value="WFN37326.1"/>
    <property type="molecule type" value="Genomic_DNA"/>
</dbReference>
<dbReference type="GO" id="GO:0071281">
    <property type="term" value="P:cellular response to iron ion"/>
    <property type="evidence" value="ECO:0007669"/>
    <property type="project" value="TreeGrafter"/>
</dbReference>
<accession>A0AAF0FSX1</accession>
<protein>
    <submittedName>
        <fullName evidence="2">ABC transporter substrate-binding protein</fullName>
    </submittedName>
</protein>
<sequence>MFKKYKIKSIYIVLAVLILAVIFTAGIAAFADNTEESHSNVKIPEENPDAKDLFTDKAYPEYAKGYSVEYHNTYKVVTIKDPWDRTAKDLKYILVQKGEEIPQGYDNYKVVSIPVESVITLSTTQLPHIKELGEISSIKGHNGINLIFDEDFQKRFQNGSLAEIGSGALSMESQLKIEQMIELEPEIVFCSASNTDEYDNRGKLEEAGLRPAIVSDWMENTPLGRAEWIKFFAYFYNKEETANEVFEIIKNNYTHISNITRDISDKPTVFAGIDYQGTWYAPGGESYVAKLFRDAGGDYIITKGPETGSISLDFESIYEKAYDADFWLNTGSGNSIEDILAMDSRYSKFKALKSGNVYNYNARVNDFGGNDYWQSAILNPDVILADLVEILHPGLLDRHNLYYYKNLADNNSGGFK</sequence>
<dbReference type="Pfam" id="PF01497">
    <property type="entry name" value="Peripla_BP_2"/>
    <property type="match status" value="1"/>
</dbReference>
<proteinExistence type="predicted"/>
<organism evidence="2 3">
    <name type="scientific">Methanomicrobium antiquum</name>
    <dbReference type="NCBI Taxonomy" id="487686"/>
    <lineage>
        <taxon>Archaea</taxon>
        <taxon>Methanobacteriati</taxon>
        <taxon>Methanobacteriota</taxon>
        <taxon>Stenosarchaea group</taxon>
        <taxon>Methanomicrobia</taxon>
        <taxon>Methanomicrobiales</taxon>
        <taxon>Methanomicrobiaceae</taxon>
        <taxon>Methanomicrobium</taxon>
    </lineage>
</organism>
<evidence type="ECO:0000313" key="2">
    <source>
        <dbReference type="EMBL" id="WFN37326.1"/>
    </source>
</evidence>
<dbReference type="InterPro" id="IPR002491">
    <property type="entry name" value="ABC_transptr_periplasmic_BD"/>
</dbReference>
<gene>
    <name evidence="2" type="ORF">L1994_02765</name>
</gene>
<dbReference type="Gene3D" id="3.40.50.1980">
    <property type="entry name" value="Nitrogenase molybdenum iron protein domain"/>
    <property type="match status" value="2"/>
</dbReference>
<feature type="domain" description="Fe/B12 periplasmic-binding" evidence="1">
    <location>
        <begin position="117"/>
        <end position="395"/>
    </location>
</feature>
<evidence type="ECO:0000259" key="1">
    <source>
        <dbReference type="PROSITE" id="PS50983"/>
    </source>
</evidence>
<keyword evidence="3" id="KW-1185">Reference proteome</keyword>
<dbReference type="AlphaFoldDB" id="A0AAF0FSX1"/>
<dbReference type="Proteomes" id="UP001218895">
    <property type="component" value="Chromosome"/>
</dbReference>
<evidence type="ECO:0000313" key="3">
    <source>
        <dbReference type="Proteomes" id="UP001218895"/>
    </source>
</evidence>
<dbReference type="KEGG" id="manq:L1994_02765"/>
<dbReference type="PROSITE" id="PS50983">
    <property type="entry name" value="FE_B12_PBP"/>
    <property type="match status" value="1"/>
</dbReference>
<dbReference type="PANTHER" id="PTHR30535:SF34">
    <property type="entry name" value="MOLYBDATE-BINDING PROTEIN MOLA"/>
    <property type="match status" value="1"/>
</dbReference>